<reference evidence="2 3" key="1">
    <citation type="submission" date="2019-04" db="EMBL/GenBank/DDBJ databases">
        <title>Lewinella litorea sp. nov., isolated from a marine sand.</title>
        <authorList>
            <person name="Yoon J.-H."/>
        </authorList>
    </citation>
    <scope>NUCLEOTIDE SEQUENCE [LARGE SCALE GENOMIC DNA]</scope>
    <source>
        <strain evidence="2 3">HSMS-39</strain>
    </source>
</reference>
<proteinExistence type="predicted"/>
<evidence type="ECO:0000256" key="1">
    <source>
        <dbReference type="SAM" id="MobiDB-lite"/>
    </source>
</evidence>
<evidence type="ECO:0000313" key="2">
    <source>
        <dbReference type="EMBL" id="THH40041.1"/>
    </source>
</evidence>
<dbReference type="EMBL" id="SRSF01000003">
    <property type="protein sequence ID" value="THH40041.1"/>
    <property type="molecule type" value="Genomic_DNA"/>
</dbReference>
<feature type="region of interest" description="Disordered" evidence="1">
    <location>
        <begin position="68"/>
        <end position="112"/>
    </location>
</feature>
<organism evidence="2 3">
    <name type="scientific">Neolewinella litorea</name>
    <dbReference type="NCBI Taxonomy" id="2562452"/>
    <lineage>
        <taxon>Bacteria</taxon>
        <taxon>Pseudomonadati</taxon>
        <taxon>Bacteroidota</taxon>
        <taxon>Saprospiria</taxon>
        <taxon>Saprospirales</taxon>
        <taxon>Lewinellaceae</taxon>
        <taxon>Neolewinella</taxon>
    </lineage>
</organism>
<name>A0A4S4NNT3_9BACT</name>
<protein>
    <submittedName>
        <fullName evidence="2">Uncharacterized protein</fullName>
    </submittedName>
</protein>
<dbReference type="AlphaFoldDB" id="A0A4S4NNT3"/>
<evidence type="ECO:0000313" key="3">
    <source>
        <dbReference type="Proteomes" id="UP000308528"/>
    </source>
</evidence>
<feature type="compositionally biased region" description="Polar residues" evidence="1">
    <location>
        <begin position="100"/>
        <end position="112"/>
    </location>
</feature>
<accession>A0A4S4NNT3</accession>
<sequence length="112" mass="12526">MNNESQSNRTQGNRCGDTLRTLLLIQALQGRKGGGDRDNFLPLFLALQGNQGNQNNLLLLFLLMDRKPRRPRKSGYKSDYEDFPNFRQSGGSGKRESKASKSASQQEPSHTA</sequence>
<dbReference type="Proteomes" id="UP000308528">
    <property type="component" value="Unassembled WGS sequence"/>
</dbReference>
<comment type="caution">
    <text evidence="2">The sequence shown here is derived from an EMBL/GenBank/DDBJ whole genome shotgun (WGS) entry which is preliminary data.</text>
</comment>
<keyword evidence="3" id="KW-1185">Reference proteome</keyword>
<gene>
    <name evidence="2" type="ORF">E4021_10590</name>
</gene>
<dbReference type="RefSeq" id="WP_136459167.1">
    <property type="nucleotide sequence ID" value="NZ_SRSF01000003.1"/>
</dbReference>